<dbReference type="AlphaFoldDB" id="A0A5K3EP31"/>
<evidence type="ECO:0000256" key="1">
    <source>
        <dbReference type="SAM" id="MobiDB-lite"/>
    </source>
</evidence>
<sequence length="134" mass="15591">MRSEKSQLLEEYRNKINDYEQFIQKNGMLRSFVEKWRKNVERKKDIVGFPEIIKNLALSLEQFYPNSITDRLEELVKEQEVQGETAAASLESRTSQGMDHSDNNRQPPPIMNGPAFEQVAEPEEEEMELSLSTI</sequence>
<name>A0A5K3EP31_MESCO</name>
<dbReference type="WBParaSite" id="MCU_001652-RA">
    <property type="protein sequence ID" value="MCU_001652-RA"/>
    <property type="gene ID" value="MCU_001652"/>
</dbReference>
<reference evidence="2" key="1">
    <citation type="submission" date="2019-11" db="UniProtKB">
        <authorList>
            <consortium name="WormBaseParasite"/>
        </authorList>
    </citation>
    <scope>IDENTIFICATION</scope>
</reference>
<evidence type="ECO:0000313" key="2">
    <source>
        <dbReference type="WBParaSite" id="MCU_001652-RA"/>
    </source>
</evidence>
<feature type="region of interest" description="Disordered" evidence="1">
    <location>
        <begin position="82"/>
        <end position="134"/>
    </location>
</feature>
<proteinExistence type="predicted"/>
<organism evidence="2">
    <name type="scientific">Mesocestoides corti</name>
    <name type="common">Flatworm</name>
    <dbReference type="NCBI Taxonomy" id="53468"/>
    <lineage>
        <taxon>Eukaryota</taxon>
        <taxon>Metazoa</taxon>
        <taxon>Spiralia</taxon>
        <taxon>Lophotrochozoa</taxon>
        <taxon>Platyhelminthes</taxon>
        <taxon>Cestoda</taxon>
        <taxon>Eucestoda</taxon>
        <taxon>Cyclophyllidea</taxon>
        <taxon>Mesocestoididae</taxon>
        <taxon>Mesocestoides</taxon>
    </lineage>
</organism>
<protein>
    <submittedName>
        <fullName evidence="2">DUF4201 domain-containing protein</fullName>
    </submittedName>
</protein>
<accession>A0A5K3EP31</accession>